<protein>
    <submittedName>
        <fullName evidence="3">Maturase</fullName>
    </submittedName>
</protein>
<evidence type="ECO:0000313" key="3">
    <source>
        <dbReference type="EMBL" id="AEV55698.1"/>
    </source>
</evidence>
<keyword evidence="3" id="KW-0496">Mitochondrion</keyword>
<feature type="region of interest" description="Disordered" evidence="1">
    <location>
        <begin position="257"/>
        <end position="276"/>
    </location>
</feature>
<dbReference type="GO" id="GO:0090615">
    <property type="term" value="P:mitochondrial mRNA processing"/>
    <property type="evidence" value="ECO:0007669"/>
    <property type="project" value="TreeGrafter"/>
</dbReference>
<dbReference type="RefSeq" id="YP_006234294.1">
    <property type="nucleotide sequence ID" value="NC_017755.1"/>
</dbReference>
<sequence>MKLVCFQRQAFSSNQTRFGRFIPILQRERKRAFSRRENQENSREEAGFELKSPPRDDRANVEVSRIRYVRYADGSQLGIVGPVELIGKIRESITHFLRSDLNLEVGSVRFTHTAAGTVEFLGTVIRGVPASESRLSRKLEKRRRVKHRIHLTASHRRSAIHSKLENLGNSLLVRQLTKGRRETGSLHLAGLQLAETLKTAGVSPQVSVLRETAKNIQQRSREILHSLGWSNVPSDIQQAVSRLDESLSVWMSSLETPRAHNKGRKGQQQEGGGWHEQTGSFSKLSIRIQAPTKKILQRLRDRGIISQRKARPTHVARLTNVSDGDIVNWFASIAIGLLSYYRCCDNLYQVRAIVDYQIRWSAIFTLAHKHKSSARNRILKHCKDLHIVNGEGKTLTKFPTSMELRKLF</sequence>
<dbReference type="Pfam" id="PF01348">
    <property type="entry name" value="Intron_maturas2"/>
    <property type="match status" value="1"/>
</dbReference>
<feature type="compositionally biased region" description="Basic and acidic residues" evidence="1">
    <location>
        <begin position="34"/>
        <end position="56"/>
    </location>
</feature>
<proteinExistence type="predicted"/>
<dbReference type="PANTHER" id="PTHR33642:SF5">
    <property type="entry name" value="MATURASE"/>
    <property type="match status" value="1"/>
</dbReference>
<dbReference type="EMBL" id="JQ002659">
    <property type="protein sequence ID" value="AEV55698.1"/>
    <property type="molecule type" value="Genomic_DNA"/>
</dbReference>
<dbReference type="AlphaFoldDB" id="H9M7Z1"/>
<organism evidence="3">
    <name type="scientific">Phlegmariurus squarrosus</name>
    <name type="common">Rock tassel fern</name>
    <name type="synonym">Lycopodium squarrosum</name>
    <dbReference type="NCBI Taxonomy" id="73615"/>
    <lineage>
        <taxon>Eukaryota</taxon>
        <taxon>Viridiplantae</taxon>
        <taxon>Streptophyta</taxon>
        <taxon>Embryophyta</taxon>
        <taxon>Tracheophyta</taxon>
        <taxon>Lycopodiopsida</taxon>
        <taxon>Lycopodiales</taxon>
        <taxon>Lycopodiaceae</taxon>
        <taxon>Huperzioideae</taxon>
        <taxon>Phlegmariurus</taxon>
    </lineage>
</organism>
<geneLocation type="mitochondrion" evidence="3"/>
<dbReference type="GO" id="GO:0005739">
    <property type="term" value="C:mitochondrion"/>
    <property type="evidence" value="ECO:0007669"/>
    <property type="project" value="TreeGrafter"/>
</dbReference>
<accession>H9M7Z1</accession>
<dbReference type="InterPro" id="IPR024937">
    <property type="entry name" value="Domain_X"/>
</dbReference>
<feature type="region of interest" description="Disordered" evidence="1">
    <location>
        <begin position="32"/>
        <end position="56"/>
    </location>
</feature>
<evidence type="ECO:0000256" key="1">
    <source>
        <dbReference type="SAM" id="MobiDB-lite"/>
    </source>
</evidence>
<gene>
    <name evidence="3" type="primary">matR</name>
    <name evidence="3" type="ORF">HusqMp53</name>
</gene>
<feature type="domain" description="Domain X" evidence="2">
    <location>
        <begin position="286"/>
        <end position="381"/>
    </location>
</feature>
<dbReference type="GeneID" id="12354483"/>
<evidence type="ECO:0000259" key="2">
    <source>
        <dbReference type="Pfam" id="PF01348"/>
    </source>
</evidence>
<dbReference type="GO" id="GO:0003964">
    <property type="term" value="F:RNA-directed DNA polymerase activity"/>
    <property type="evidence" value="ECO:0007669"/>
    <property type="project" value="TreeGrafter"/>
</dbReference>
<name>H9M7Z1_PHLSQ</name>
<dbReference type="GO" id="GO:0006315">
    <property type="term" value="P:homing of group II introns"/>
    <property type="evidence" value="ECO:0007669"/>
    <property type="project" value="TreeGrafter"/>
</dbReference>
<reference evidence="3" key="1">
    <citation type="journal article" date="2012" name="PLoS ONE">
        <title>The Mitochondrial Genome of the Lycophyte Huperzia squarrosa: The Most Archaic Form in Vascular Plants.</title>
        <authorList>
            <person name="Liu Y."/>
            <person name="Wang B."/>
            <person name="Cui P."/>
            <person name="Li L."/>
            <person name="Xue J.Y."/>
            <person name="Yu J."/>
            <person name="Qiu Y.L."/>
        </authorList>
    </citation>
    <scope>NUCLEOTIDE SEQUENCE</scope>
</reference>
<dbReference type="PANTHER" id="PTHR33642">
    <property type="entry name" value="COX1/OXI3 INTRON 1 PROTEIN-RELATED"/>
    <property type="match status" value="1"/>
</dbReference>